<protein>
    <submittedName>
        <fullName evidence="1">Uncharacterized protein</fullName>
    </submittedName>
</protein>
<keyword evidence="2" id="KW-1185">Reference proteome</keyword>
<sequence length="236" mass="26568">DNPIRFIDPDGRFVAHFSSLQDKQALLGWAKSREAMGEDDDGDPWEKWRQIFSMFGFNVTNSGIERSEDKEVLIEQANMRRAAQQVGETIETLYEMQKAFVTSIPGGSGAIYIAIENRNGQLSGIETNEQLLYAAIGFIPGGKAAKGVSVIGPRSTYREFAKKIGANFLDVTDEAWTMRENVKFLQGVVKRGDDVIFAGKYNPARLDPNSVLAQEIRYLQRHGYSWTDDFSRMIKK</sequence>
<dbReference type="Proteomes" id="UP000199577">
    <property type="component" value="Unassembled WGS sequence"/>
</dbReference>
<proteinExistence type="predicted"/>
<organism evidence="1 2">
    <name type="scientific">Parapedobacter composti</name>
    <dbReference type="NCBI Taxonomy" id="623281"/>
    <lineage>
        <taxon>Bacteria</taxon>
        <taxon>Pseudomonadati</taxon>
        <taxon>Bacteroidota</taxon>
        <taxon>Sphingobacteriia</taxon>
        <taxon>Sphingobacteriales</taxon>
        <taxon>Sphingobacteriaceae</taxon>
        <taxon>Parapedobacter</taxon>
    </lineage>
</organism>
<gene>
    <name evidence="1" type="ORF">SAMN05421747_1523</name>
</gene>
<feature type="non-terminal residue" evidence="1">
    <location>
        <position position="1"/>
    </location>
</feature>
<dbReference type="EMBL" id="FOLL01000052">
    <property type="protein sequence ID" value="SFC87213.1"/>
    <property type="molecule type" value="Genomic_DNA"/>
</dbReference>
<name>A0A1I1MXC3_9SPHI</name>
<evidence type="ECO:0000313" key="1">
    <source>
        <dbReference type="EMBL" id="SFC87213.1"/>
    </source>
</evidence>
<dbReference type="AlphaFoldDB" id="A0A1I1MXC3"/>
<evidence type="ECO:0000313" key="2">
    <source>
        <dbReference type="Proteomes" id="UP000199577"/>
    </source>
</evidence>
<reference evidence="1 2" key="1">
    <citation type="submission" date="2016-10" db="EMBL/GenBank/DDBJ databases">
        <authorList>
            <person name="de Groot N.N."/>
        </authorList>
    </citation>
    <scope>NUCLEOTIDE SEQUENCE [LARGE SCALE GENOMIC DNA]</scope>
    <source>
        <strain evidence="1 2">DSM 22900</strain>
    </source>
</reference>
<dbReference type="RefSeq" id="WP_170845848.1">
    <property type="nucleotide sequence ID" value="NZ_FOLL01000052.1"/>
</dbReference>
<accession>A0A1I1MXC3</accession>